<name>T1IUR9_STRMM</name>
<reference evidence="3" key="1">
    <citation type="submission" date="2011-05" db="EMBL/GenBank/DDBJ databases">
        <authorList>
            <person name="Richards S.R."/>
            <person name="Qu J."/>
            <person name="Jiang H."/>
            <person name="Jhangiani S.N."/>
            <person name="Agravi P."/>
            <person name="Goodspeed R."/>
            <person name="Gross S."/>
            <person name="Mandapat C."/>
            <person name="Jackson L."/>
            <person name="Mathew T."/>
            <person name="Pu L."/>
            <person name="Thornton R."/>
            <person name="Saada N."/>
            <person name="Wilczek-Boney K.B."/>
            <person name="Lee S."/>
            <person name="Kovar C."/>
            <person name="Wu Y."/>
            <person name="Scherer S.E."/>
            <person name="Worley K.C."/>
            <person name="Muzny D.M."/>
            <person name="Gibbs R."/>
        </authorList>
    </citation>
    <scope>NUCLEOTIDE SEQUENCE</scope>
    <source>
        <strain evidence="3">Brora</strain>
    </source>
</reference>
<dbReference type="SUPFAM" id="SSF53383">
    <property type="entry name" value="PLP-dependent transferases"/>
    <property type="match status" value="1"/>
</dbReference>
<sequence>MGKNLMTTAGSSHGLYYTASLFFKKGATVFVEDPTYFLAFIVLRNDLELNVVPVGLDSEGINMQSLEENVKKYIKFSKDANNNMFDGMLYIIPAHQNPTGLCYSEKRCKEIVKLARQYNLLVFCDDVYNLLSYSGPAIPPVFYYDNPSDPDFKGNVISNCTFSKLLGPGLRLGWFQTSENILDKFIQSGVMKSGGCPNNYTAGILASIMELGLLDETLSILLQDYKGGFFVWITLPPGVDAEKLAAFTKEKYDVSVLPGNRCSVEGNSKNCIRIAYTFHEEKIVFESVLRLCSGIKEYLSLAKVISNRV</sequence>
<dbReference type="EMBL" id="JH431553">
    <property type="status" value="NOT_ANNOTATED_CDS"/>
    <property type="molecule type" value="Genomic_DNA"/>
</dbReference>
<evidence type="ECO:0000313" key="2">
    <source>
        <dbReference type="EnsemblMetazoa" id="SMAR004898-PA"/>
    </source>
</evidence>
<dbReference type="eggNOG" id="KOG0634">
    <property type="taxonomic scope" value="Eukaryota"/>
</dbReference>
<evidence type="ECO:0000313" key="3">
    <source>
        <dbReference type="Proteomes" id="UP000014500"/>
    </source>
</evidence>
<dbReference type="GO" id="GO:0047536">
    <property type="term" value="F:2-aminoadipate transaminase activity"/>
    <property type="evidence" value="ECO:0007669"/>
    <property type="project" value="TreeGrafter"/>
</dbReference>
<dbReference type="HOGENOM" id="CLU_017584_0_6_1"/>
<dbReference type="InterPro" id="IPR004839">
    <property type="entry name" value="Aminotransferase_I/II_large"/>
</dbReference>
<dbReference type="Proteomes" id="UP000014500">
    <property type="component" value="Unassembled WGS sequence"/>
</dbReference>
<dbReference type="InterPro" id="IPR015424">
    <property type="entry name" value="PyrdxlP-dep_Trfase"/>
</dbReference>
<organism evidence="2 3">
    <name type="scientific">Strigamia maritima</name>
    <name type="common">European centipede</name>
    <name type="synonym">Geophilus maritimus</name>
    <dbReference type="NCBI Taxonomy" id="126957"/>
    <lineage>
        <taxon>Eukaryota</taxon>
        <taxon>Metazoa</taxon>
        <taxon>Ecdysozoa</taxon>
        <taxon>Arthropoda</taxon>
        <taxon>Myriapoda</taxon>
        <taxon>Chilopoda</taxon>
        <taxon>Pleurostigmophora</taxon>
        <taxon>Geophilomorpha</taxon>
        <taxon>Linotaeniidae</taxon>
        <taxon>Strigamia</taxon>
    </lineage>
</organism>
<evidence type="ECO:0000259" key="1">
    <source>
        <dbReference type="Pfam" id="PF00155"/>
    </source>
</evidence>
<dbReference type="PhylomeDB" id="T1IUR9"/>
<dbReference type="Gene3D" id="3.40.640.10">
    <property type="entry name" value="Type I PLP-dependent aspartate aminotransferase-like (Major domain)"/>
    <property type="match status" value="1"/>
</dbReference>
<protein>
    <recommendedName>
        <fullName evidence="1">Aminotransferase class I/classII large domain-containing protein</fullName>
    </recommendedName>
</protein>
<dbReference type="OMA" id="ARVFVCQ"/>
<dbReference type="CDD" id="cd00609">
    <property type="entry name" value="AAT_like"/>
    <property type="match status" value="1"/>
</dbReference>
<dbReference type="InterPro" id="IPR015421">
    <property type="entry name" value="PyrdxlP-dep_Trfase_major"/>
</dbReference>
<dbReference type="EnsemblMetazoa" id="SMAR004898-RA">
    <property type="protein sequence ID" value="SMAR004898-PA"/>
    <property type="gene ID" value="SMAR004898"/>
</dbReference>
<dbReference type="AlphaFoldDB" id="T1IUR9"/>
<accession>T1IUR9</accession>
<reference evidence="2" key="2">
    <citation type="submission" date="2015-02" db="UniProtKB">
        <authorList>
            <consortium name="EnsemblMetazoa"/>
        </authorList>
    </citation>
    <scope>IDENTIFICATION</scope>
</reference>
<proteinExistence type="predicted"/>
<dbReference type="PANTHER" id="PTHR42858:SF1">
    <property type="entry name" value="LD15494P"/>
    <property type="match status" value="1"/>
</dbReference>
<feature type="domain" description="Aminotransferase class I/classII large" evidence="1">
    <location>
        <begin position="4"/>
        <end position="185"/>
    </location>
</feature>
<dbReference type="PANTHER" id="PTHR42858">
    <property type="entry name" value="AMINOTRANSFERASE"/>
    <property type="match status" value="1"/>
</dbReference>
<keyword evidence="3" id="KW-1185">Reference proteome</keyword>
<dbReference type="Pfam" id="PF00155">
    <property type="entry name" value="Aminotran_1_2"/>
    <property type="match status" value="1"/>
</dbReference>
<dbReference type="Gene3D" id="3.90.1150.10">
    <property type="entry name" value="Aspartate Aminotransferase, domain 1"/>
    <property type="match status" value="1"/>
</dbReference>
<dbReference type="GO" id="GO:0030170">
    <property type="term" value="F:pyridoxal phosphate binding"/>
    <property type="evidence" value="ECO:0007669"/>
    <property type="project" value="InterPro"/>
</dbReference>
<dbReference type="InterPro" id="IPR015422">
    <property type="entry name" value="PyrdxlP-dep_Trfase_small"/>
</dbReference>
<dbReference type="STRING" id="126957.T1IUR9"/>